<dbReference type="AlphaFoldDB" id="A0A853CVH0"/>
<reference evidence="1 2" key="1">
    <citation type="submission" date="2020-07" db="EMBL/GenBank/DDBJ databases">
        <title>Sequencing the genomes of 1000 actinobacteria strains.</title>
        <authorList>
            <person name="Klenk H.-P."/>
        </authorList>
    </citation>
    <scope>NUCLEOTIDE SEQUENCE [LARGE SCALE GENOMIC DNA]</scope>
    <source>
        <strain evidence="1 2">DSM 15165</strain>
    </source>
</reference>
<dbReference type="Proteomes" id="UP000578352">
    <property type="component" value="Unassembled WGS sequence"/>
</dbReference>
<dbReference type="RefSeq" id="WP_179605792.1">
    <property type="nucleotide sequence ID" value="NZ_BAABEH010000001.1"/>
</dbReference>
<comment type="caution">
    <text evidence="1">The sequence shown here is derived from an EMBL/GenBank/DDBJ whole genome shotgun (WGS) entry which is preliminary data.</text>
</comment>
<evidence type="ECO:0000313" key="2">
    <source>
        <dbReference type="Proteomes" id="UP000578352"/>
    </source>
</evidence>
<gene>
    <name evidence="1" type="ORF">HNR13_002210</name>
</gene>
<sequence>MEDQDRADRAAVEHEIQRLYDEATALVSDTWPTPEAEWGYGCGDYADGTPSESWNIANQYKGPTKSSPAETAERVAQLWTDHGFPTKVVEDNRIYPPRKVVSYPPYLTGVRADGLGIVFTIGENYADFIGNSQCAPEDPDDPRLPKNW</sequence>
<name>A0A853CVH0_9MICO</name>
<dbReference type="EMBL" id="JACCFL010000001">
    <property type="protein sequence ID" value="NYJ23923.1"/>
    <property type="molecule type" value="Genomic_DNA"/>
</dbReference>
<proteinExistence type="predicted"/>
<evidence type="ECO:0000313" key="1">
    <source>
        <dbReference type="EMBL" id="NYJ23923.1"/>
    </source>
</evidence>
<organism evidence="1 2">
    <name type="scientific">Leifsonia shinshuensis</name>
    <dbReference type="NCBI Taxonomy" id="150026"/>
    <lineage>
        <taxon>Bacteria</taxon>
        <taxon>Bacillati</taxon>
        <taxon>Actinomycetota</taxon>
        <taxon>Actinomycetes</taxon>
        <taxon>Micrococcales</taxon>
        <taxon>Microbacteriaceae</taxon>
        <taxon>Leifsonia</taxon>
    </lineage>
</organism>
<accession>A0A853CVH0</accession>
<protein>
    <submittedName>
        <fullName evidence="1">Uncharacterized protein</fullName>
    </submittedName>
</protein>